<evidence type="ECO:0000313" key="3">
    <source>
        <dbReference type="EMBL" id="MRW93474.1"/>
    </source>
</evidence>
<dbReference type="InterPro" id="IPR003777">
    <property type="entry name" value="XdhC_CoxI"/>
</dbReference>
<dbReference type="AlphaFoldDB" id="A0A6I2L9E8"/>
<gene>
    <name evidence="3" type="ORF">GJ699_26135</name>
</gene>
<feature type="domain" description="XdhC- CoxI" evidence="1">
    <location>
        <begin position="15"/>
        <end position="73"/>
    </location>
</feature>
<accession>A0A6I2L9E8</accession>
<dbReference type="Gene3D" id="3.40.50.720">
    <property type="entry name" value="NAD(P)-binding Rossmann-like Domain"/>
    <property type="match status" value="1"/>
</dbReference>
<dbReference type="InterPro" id="IPR027051">
    <property type="entry name" value="XdhC_Rossmann_dom"/>
</dbReference>
<feature type="domain" description="XdhC Rossmann" evidence="2">
    <location>
        <begin position="165"/>
        <end position="307"/>
    </location>
</feature>
<dbReference type="EMBL" id="WKJK01000017">
    <property type="protein sequence ID" value="MRW93474.1"/>
    <property type="molecule type" value="Genomic_DNA"/>
</dbReference>
<organism evidence="3 4">
    <name type="scientific">Duganella guangzhouensis</name>
    <dbReference type="NCBI Taxonomy" id="2666084"/>
    <lineage>
        <taxon>Bacteria</taxon>
        <taxon>Pseudomonadati</taxon>
        <taxon>Pseudomonadota</taxon>
        <taxon>Betaproteobacteria</taxon>
        <taxon>Burkholderiales</taxon>
        <taxon>Oxalobacteraceae</taxon>
        <taxon>Telluria group</taxon>
        <taxon>Duganella</taxon>
    </lineage>
</organism>
<name>A0A6I2L9E8_9BURK</name>
<evidence type="ECO:0000313" key="4">
    <source>
        <dbReference type="Proteomes" id="UP000433309"/>
    </source>
</evidence>
<dbReference type="PANTHER" id="PTHR30388:SF4">
    <property type="entry name" value="MOLYBDENUM COFACTOR INSERTION CHAPERONE PAOD"/>
    <property type="match status" value="1"/>
</dbReference>
<evidence type="ECO:0000259" key="2">
    <source>
        <dbReference type="Pfam" id="PF13478"/>
    </source>
</evidence>
<sequence length="340" mass="36739">MESVDLQVLEAARRWAAEGHGLALVTVAHTWGSAPRPAGSWLVLRDDGMTVGSVSGGCVEDDLIARMRDGRLAGAQPFALPYGVTQEEAARYGLPCGGALELVIEPQPDPAQLDQLAARLEQGELVVREIDLLGGSSTLSNAQRGDELQWNGQQLRTVHGPQWRLFIVGAGQISYYLAQMAQALDYDVTICEPREEYGAEWRVPGTRLLTTMPDDAFLALHADARCAVVALTHDPKLDDLVLLEALRSPAFYVGAVGSRLNDARRRERLMQHFDFSPAELQRLHGPVGLPIGSHTPPEIAVAIVAEMTAVRHDAPIARRLASGATSPGAFCQTEEVASTE</sequence>
<dbReference type="Pfam" id="PF13478">
    <property type="entry name" value="XdhC_C"/>
    <property type="match status" value="1"/>
</dbReference>
<protein>
    <recommendedName>
        <fullName evidence="5">XdhC family protein</fullName>
    </recommendedName>
</protein>
<keyword evidence="4" id="KW-1185">Reference proteome</keyword>
<comment type="caution">
    <text evidence="3">The sequence shown here is derived from an EMBL/GenBank/DDBJ whole genome shotgun (WGS) entry which is preliminary data.</text>
</comment>
<dbReference type="PANTHER" id="PTHR30388">
    <property type="entry name" value="ALDEHYDE OXIDOREDUCTASE MOLYBDENUM COFACTOR ASSEMBLY PROTEIN"/>
    <property type="match status" value="1"/>
</dbReference>
<reference evidence="3 4" key="1">
    <citation type="submission" date="2019-11" db="EMBL/GenBank/DDBJ databases">
        <title>Novel species isolated from a subtropical stream in China.</title>
        <authorList>
            <person name="Lu H."/>
        </authorList>
    </citation>
    <scope>NUCLEOTIDE SEQUENCE [LARGE SCALE GENOMIC DNA]</scope>
    <source>
        <strain evidence="3 4">FT80W</strain>
    </source>
</reference>
<proteinExistence type="predicted"/>
<dbReference type="RefSeq" id="WP_154381915.1">
    <property type="nucleotide sequence ID" value="NZ_WKJK01000017.1"/>
</dbReference>
<evidence type="ECO:0008006" key="5">
    <source>
        <dbReference type="Google" id="ProtNLM"/>
    </source>
</evidence>
<dbReference type="Pfam" id="PF02625">
    <property type="entry name" value="XdhC_CoxI"/>
    <property type="match status" value="1"/>
</dbReference>
<evidence type="ECO:0000259" key="1">
    <source>
        <dbReference type="Pfam" id="PF02625"/>
    </source>
</evidence>
<dbReference type="InterPro" id="IPR052698">
    <property type="entry name" value="MoCofactor_Util/Proc"/>
</dbReference>
<dbReference type="Proteomes" id="UP000433309">
    <property type="component" value="Unassembled WGS sequence"/>
</dbReference>